<dbReference type="Gene3D" id="1.50.10.150">
    <property type="entry name" value="Voltage-dependent anion channel"/>
    <property type="match status" value="1"/>
</dbReference>
<accession>A0A1C3H7J7</accession>
<keyword evidence="2 5" id="KW-0812">Transmembrane</keyword>
<feature type="transmembrane region" description="Helical" evidence="5">
    <location>
        <begin position="113"/>
        <end position="134"/>
    </location>
</feature>
<feature type="transmembrane region" description="Helical" evidence="5">
    <location>
        <begin position="263"/>
        <end position="282"/>
    </location>
</feature>
<dbReference type="PANTHER" id="PTHR37955:SF1">
    <property type="entry name" value="DEP DOMAIN-CONTAINING PROTEIN"/>
    <property type="match status" value="1"/>
</dbReference>
<dbReference type="Pfam" id="PF03595">
    <property type="entry name" value="SLAC1"/>
    <property type="match status" value="1"/>
</dbReference>
<feature type="transmembrane region" description="Helical" evidence="5">
    <location>
        <begin position="88"/>
        <end position="107"/>
    </location>
</feature>
<dbReference type="AlphaFoldDB" id="A0A1C3H7J7"/>
<evidence type="ECO:0000256" key="3">
    <source>
        <dbReference type="ARBA" id="ARBA00022989"/>
    </source>
</evidence>
<feature type="transmembrane region" description="Helical" evidence="5">
    <location>
        <begin position="45"/>
        <end position="67"/>
    </location>
</feature>
<evidence type="ECO:0000313" key="6">
    <source>
        <dbReference type="EMBL" id="SAM72759.1"/>
    </source>
</evidence>
<comment type="subcellular location">
    <subcellularLocation>
        <location evidence="1">Membrane</location>
        <topology evidence="1">Multi-pass membrane protein</topology>
    </subcellularLocation>
</comment>
<feature type="transmembrane region" description="Helical" evidence="5">
    <location>
        <begin position="231"/>
        <end position="251"/>
    </location>
</feature>
<organism evidence="6 7">
    <name type="scientific">Cardiobacterium hominis</name>
    <dbReference type="NCBI Taxonomy" id="2718"/>
    <lineage>
        <taxon>Bacteria</taxon>
        <taxon>Pseudomonadati</taxon>
        <taxon>Pseudomonadota</taxon>
        <taxon>Gammaproteobacteria</taxon>
        <taxon>Cardiobacteriales</taxon>
        <taxon>Cardiobacteriaceae</taxon>
        <taxon>Cardiobacterium</taxon>
    </lineage>
</organism>
<dbReference type="InterPro" id="IPR038665">
    <property type="entry name" value="Voltage-dep_anion_channel_sf"/>
</dbReference>
<dbReference type="RefSeq" id="WP_079542335.1">
    <property type="nucleotide sequence ID" value="NZ_CP171111.1"/>
</dbReference>
<name>A0A1C3H7J7_9GAMM</name>
<evidence type="ECO:0000313" key="7">
    <source>
        <dbReference type="Proteomes" id="UP000190837"/>
    </source>
</evidence>
<dbReference type="InterPro" id="IPR004695">
    <property type="entry name" value="SLAC1/Mae1/Ssu1/TehA"/>
</dbReference>
<dbReference type="GO" id="GO:0005886">
    <property type="term" value="C:plasma membrane"/>
    <property type="evidence" value="ECO:0007669"/>
    <property type="project" value="TreeGrafter"/>
</dbReference>
<keyword evidence="3 5" id="KW-1133">Transmembrane helix</keyword>
<feature type="transmembrane region" description="Helical" evidence="5">
    <location>
        <begin position="12"/>
        <end position="33"/>
    </location>
</feature>
<proteinExistence type="predicted"/>
<reference evidence="7" key="1">
    <citation type="submission" date="2016-04" db="EMBL/GenBank/DDBJ databases">
        <authorList>
            <person name="Tagini F."/>
        </authorList>
    </citation>
    <scope>NUCLEOTIDE SEQUENCE [LARGE SCALE GENOMIC DNA]</scope>
    <source>
        <strain evidence="7">CHUV0807</strain>
    </source>
</reference>
<feature type="transmembrane region" description="Helical" evidence="5">
    <location>
        <begin position="171"/>
        <end position="193"/>
    </location>
</feature>
<feature type="transmembrane region" description="Helical" evidence="5">
    <location>
        <begin position="288"/>
        <end position="312"/>
    </location>
</feature>
<dbReference type="EMBL" id="FKLO01000084">
    <property type="protein sequence ID" value="SAM72759.1"/>
    <property type="molecule type" value="Genomic_DNA"/>
</dbReference>
<evidence type="ECO:0000256" key="5">
    <source>
        <dbReference type="SAM" id="Phobius"/>
    </source>
</evidence>
<dbReference type="InterPro" id="IPR052951">
    <property type="entry name" value="Tellurite_res_ion_channel"/>
</dbReference>
<dbReference type="Proteomes" id="UP000190837">
    <property type="component" value="Unassembled WGS sequence"/>
</dbReference>
<evidence type="ECO:0000256" key="4">
    <source>
        <dbReference type="ARBA" id="ARBA00023136"/>
    </source>
</evidence>
<feature type="transmembrane region" description="Helical" evidence="5">
    <location>
        <begin position="146"/>
        <end position="165"/>
    </location>
</feature>
<dbReference type="NCBIfam" id="NF008032">
    <property type="entry name" value="PRK10764.1"/>
    <property type="match status" value="1"/>
</dbReference>
<protein>
    <submittedName>
        <fullName evidence="6">Tellurite resistance protein TehA</fullName>
    </submittedName>
</protein>
<gene>
    <name evidence="6" type="ORF">CHUV0807_2509</name>
</gene>
<feature type="transmembrane region" description="Helical" evidence="5">
    <location>
        <begin position="205"/>
        <end position="225"/>
    </location>
</feature>
<dbReference type="GO" id="GO:0046583">
    <property type="term" value="F:monoatomic cation efflux transmembrane transporter activity"/>
    <property type="evidence" value="ECO:0007669"/>
    <property type="project" value="TreeGrafter"/>
</dbReference>
<evidence type="ECO:0000256" key="1">
    <source>
        <dbReference type="ARBA" id="ARBA00004141"/>
    </source>
</evidence>
<sequence>MSVSSPAAPSRKFPVPLSYFSMPLGLSALGLSWRYGAAKGFAPSWLAEALLVVAALLWLLLIAAYAVKIWRFRADFLADLQDLVQCCFLSMIPITLLLLAMALLPYARLPAMLAVMLGVGAQLAFAMYRAAGLWRGSHTLAATTPVVYLPTVAAAFVSTSAFAALGFADYAWLFFGMGVFSWLSLEGAILLRLRVEQALAPAVRGIVGIQLAPPFVACGAYFAVHGGAVDGFALMLIGYGCLQGLFLLRLLPWLLNDGFFMSFWGFSFGLAAMCGCGLHLLAQGMMPFLAWMMVVTGSGGIALLVLATFAAMRRGRFWLR</sequence>
<evidence type="ECO:0000256" key="2">
    <source>
        <dbReference type="ARBA" id="ARBA00022692"/>
    </source>
</evidence>
<dbReference type="PANTHER" id="PTHR37955">
    <property type="entry name" value="TELLURITE RESISTANCE PROTEIN TEHA"/>
    <property type="match status" value="1"/>
</dbReference>
<keyword evidence="4 5" id="KW-0472">Membrane</keyword>